<dbReference type="Pfam" id="PF02654">
    <property type="entry name" value="CobS"/>
    <property type="match status" value="1"/>
</dbReference>
<dbReference type="PANTHER" id="PTHR34148">
    <property type="entry name" value="ADENOSYLCOBINAMIDE-GDP RIBAZOLETRANSFERASE"/>
    <property type="match status" value="1"/>
</dbReference>
<keyword evidence="10 19" id="KW-0812">Transmembrane</keyword>
<evidence type="ECO:0000313" key="21">
    <source>
        <dbReference type="Proteomes" id="UP000309450"/>
    </source>
</evidence>
<comment type="subcellular location">
    <subcellularLocation>
        <location evidence="2 19">Cell membrane</location>
        <topology evidence="2 19">Multi-pass membrane protein</topology>
    </subcellularLocation>
</comment>
<dbReference type="AlphaFoldDB" id="A0A4S3MUF9"/>
<name>A0A4S3MUF9_9RHOB</name>
<evidence type="ECO:0000256" key="6">
    <source>
        <dbReference type="ARBA" id="ARBA00015850"/>
    </source>
</evidence>
<keyword evidence="11 19" id="KW-0460">Magnesium</keyword>
<dbReference type="InterPro" id="IPR003805">
    <property type="entry name" value="CobS"/>
</dbReference>
<comment type="similarity">
    <text evidence="4 19">Belongs to the CobS family.</text>
</comment>
<comment type="cofactor">
    <cofactor evidence="1 19">
        <name>Mg(2+)</name>
        <dbReference type="ChEBI" id="CHEBI:18420"/>
    </cofactor>
</comment>
<evidence type="ECO:0000256" key="16">
    <source>
        <dbReference type="ARBA" id="ARBA00032853"/>
    </source>
</evidence>
<evidence type="ECO:0000256" key="9">
    <source>
        <dbReference type="ARBA" id="ARBA00022679"/>
    </source>
</evidence>
<dbReference type="Proteomes" id="UP000309450">
    <property type="component" value="Unassembled WGS sequence"/>
</dbReference>
<keyword evidence="8 19" id="KW-0169">Cobalamin biosynthesis</keyword>
<sequence length="248" mass="24546">MADRLTQGLRGAVMLLTRLPLPASPRPPAGPSAAWAWPLAGIIVAGLAAVAAAVALWAGVPAGPAAALALAVQIMATGAMHEDGLADTADGFWGGWTRERRLEIMKDSRIGSYGVLALVIVGLMRWSALAHAFDAGWVVAPLIASAALSRVPMAALMAGLPNARGTGLSQSLGRPSGAVAAKAAGVATLAALAFAGWGAVPMALAVAAVALAVAALARAKIGGQTGDVLGAAQQLAEAASLAVFCALI</sequence>
<comment type="catalytic activity">
    <reaction evidence="18 19">
        <text>alpha-ribazole 5'-phosphate + adenosylcob(III)inamide-GDP = adenosylcob(III)alamin 5'-phosphate + GMP + H(+)</text>
        <dbReference type="Rhea" id="RHEA:23560"/>
        <dbReference type="ChEBI" id="CHEBI:15378"/>
        <dbReference type="ChEBI" id="CHEBI:57918"/>
        <dbReference type="ChEBI" id="CHEBI:58115"/>
        <dbReference type="ChEBI" id="CHEBI:60487"/>
        <dbReference type="ChEBI" id="CHEBI:60493"/>
        <dbReference type="EC" id="2.7.8.26"/>
    </reaction>
</comment>
<comment type="function">
    <text evidence="14 19">Joins adenosylcobinamide-GDP and alpha-ribazole to generate adenosylcobalamin (Ado-cobalamin). Also synthesizes adenosylcobalamin 5'-phosphate from adenosylcobinamide-GDP and alpha-ribazole 5'-phosphate.</text>
</comment>
<comment type="catalytic activity">
    <reaction evidence="17 19">
        <text>alpha-ribazole + adenosylcob(III)inamide-GDP = adenosylcob(III)alamin + GMP + H(+)</text>
        <dbReference type="Rhea" id="RHEA:16049"/>
        <dbReference type="ChEBI" id="CHEBI:10329"/>
        <dbReference type="ChEBI" id="CHEBI:15378"/>
        <dbReference type="ChEBI" id="CHEBI:18408"/>
        <dbReference type="ChEBI" id="CHEBI:58115"/>
        <dbReference type="ChEBI" id="CHEBI:60487"/>
        <dbReference type="EC" id="2.7.8.26"/>
    </reaction>
</comment>
<evidence type="ECO:0000256" key="18">
    <source>
        <dbReference type="ARBA" id="ARBA00049504"/>
    </source>
</evidence>
<proteinExistence type="inferred from homology"/>
<keyword evidence="7 19" id="KW-1003">Cell membrane</keyword>
<evidence type="ECO:0000256" key="4">
    <source>
        <dbReference type="ARBA" id="ARBA00010561"/>
    </source>
</evidence>
<evidence type="ECO:0000256" key="2">
    <source>
        <dbReference type="ARBA" id="ARBA00004651"/>
    </source>
</evidence>
<comment type="caution">
    <text evidence="20">The sequence shown here is derived from an EMBL/GenBank/DDBJ whole genome shotgun (WGS) entry which is preliminary data.</text>
</comment>
<evidence type="ECO:0000256" key="5">
    <source>
        <dbReference type="ARBA" id="ARBA00013200"/>
    </source>
</evidence>
<dbReference type="RefSeq" id="WP_136394185.1">
    <property type="nucleotide sequence ID" value="NZ_SSND01000001.1"/>
</dbReference>
<comment type="caution">
    <text evidence="19">Lacks conserved residue(s) required for the propagation of feature annotation.</text>
</comment>
<evidence type="ECO:0000256" key="8">
    <source>
        <dbReference type="ARBA" id="ARBA00022573"/>
    </source>
</evidence>
<evidence type="ECO:0000256" key="19">
    <source>
        <dbReference type="HAMAP-Rule" id="MF_00719"/>
    </source>
</evidence>
<feature type="transmembrane region" description="Helical" evidence="19">
    <location>
        <begin position="35"/>
        <end position="58"/>
    </location>
</feature>
<organism evidence="20 21">
    <name type="scientific">Aliigemmobacter aestuarii</name>
    <dbReference type="NCBI Taxonomy" id="1445661"/>
    <lineage>
        <taxon>Bacteria</taxon>
        <taxon>Pseudomonadati</taxon>
        <taxon>Pseudomonadota</taxon>
        <taxon>Alphaproteobacteria</taxon>
        <taxon>Rhodobacterales</taxon>
        <taxon>Paracoccaceae</taxon>
        <taxon>Aliigemmobacter</taxon>
    </lineage>
</organism>
<gene>
    <name evidence="19 20" type="primary">cobS</name>
    <name evidence="20" type="ORF">E7811_02015</name>
</gene>
<dbReference type="NCBIfam" id="TIGR00317">
    <property type="entry name" value="cobS"/>
    <property type="match status" value="1"/>
</dbReference>
<evidence type="ECO:0000256" key="10">
    <source>
        <dbReference type="ARBA" id="ARBA00022692"/>
    </source>
</evidence>
<accession>A0A4S3MUF9</accession>
<evidence type="ECO:0000256" key="3">
    <source>
        <dbReference type="ARBA" id="ARBA00004663"/>
    </source>
</evidence>
<comment type="pathway">
    <text evidence="3 19">Cofactor biosynthesis; adenosylcobalamin biosynthesis; adenosylcobalamin from cob(II)yrinate a,c-diamide: step 7/7.</text>
</comment>
<evidence type="ECO:0000256" key="13">
    <source>
        <dbReference type="ARBA" id="ARBA00023136"/>
    </source>
</evidence>
<evidence type="ECO:0000256" key="1">
    <source>
        <dbReference type="ARBA" id="ARBA00001946"/>
    </source>
</evidence>
<keyword evidence="13 19" id="KW-0472">Membrane</keyword>
<evidence type="ECO:0000313" key="20">
    <source>
        <dbReference type="EMBL" id="THD85813.1"/>
    </source>
</evidence>
<dbReference type="PANTHER" id="PTHR34148:SF1">
    <property type="entry name" value="ADENOSYLCOBINAMIDE-GDP RIBAZOLETRANSFERASE"/>
    <property type="match status" value="1"/>
</dbReference>
<feature type="transmembrane region" description="Helical" evidence="19">
    <location>
        <begin position="199"/>
        <end position="217"/>
    </location>
</feature>
<evidence type="ECO:0000256" key="17">
    <source>
        <dbReference type="ARBA" id="ARBA00048623"/>
    </source>
</evidence>
<protein>
    <recommendedName>
        <fullName evidence="6 19">Adenosylcobinamide-GDP ribazoletransferase</fullName>
        <ecNumber evidence="5 19">2.7.8.26</ecNumber>
    </recommendedName>
    <alternativeName>
        <fullName evidence="16 19">Cobalamin synthase</fullName>
    </alternativeName>
    <alternativeName>
        <fullName evidence="15 19">Cobalamin-5'-phosphate synthase</fullName>
    </alternativeName>
</protein>
<dbReference type="GO" id="GO:0051073">
    <property type="term" value="F:adenosylcobinamide-GDP ribazoletransferase activity"/>
    <property type="evidence" value="ECO:0007669"/>
    <property type="project" value="UniProtKB-UniRule"/>
</dbReference>
<evidence type="ECO:0000256" key="15">
    <source>
        <dbReference type="ARBA" id="ARBA00032605"/>
    </source>
</evidence>
<reference evidence="20 21" key="1">
    <citation type="submission" date="2019-04" db="EMBL/GenBank/DDBJ databases">
        <title>Draft genome sequence of Gemmobacter aestuarii sp. nov.</title>
        <authorList>
            <person name="Hameed A."/>
            <person name="Lin S.-Y."/>
            <person name="Shahina M."/>
            <person name="Lai W.-A."/>
            <person name="Young C.-C."/>
        </authorList>
    </citation>
    <scope>NUCLEOTIDE SEQUENCE [LARGE SCALE GENOMIC DNA]</scope>
    <source>
        <strain evidence="20 21">CC-PW-75</strain>
    </source>
</reference>
<evidence type="ECO:0000256" key="12">
    <source>
        <dbReference type="ARBA" id="ARBA00022989"/>
    </source>
</evidence>
<evidence type="ECO:0000256" key="11">
    <source>
        <dbReference type="ARBA" id="ARBA00022842"/>
    </source>
</evidence>
<dbReference type="EMBL" id="SSND01000001">
    <property type="protein sequence ID" value="THD85813.1"/>
    <property type="molecule type" value="Genomic_DNA"/>
</dbReference>
<dbReference type="UniPathway" id="UPA00148">
    <property type="reaction ID" value="UER00238"/>
</dbReference>
<dbReference type="EC" id="2.7.8.26" evidence="5 19"/>
<dbReference type="GO" id="GO:0008818">
    <property type="term" value="F:cobalamin 5'-phosphate synthase activity"/>
    <property type="evidence" value="ECO:0007669"/>
    <property type="project" value="UniProtKB-UniRule"/>
</dbReference>
<dbReference type="GO" id="GO:0005886">
    <property type="term" value="C:plasma membrane"/>
    <property type="evidence" value="ECO:0007669"/>
    <property type="project" value="UniProtKB-SubCell"/>
</dbReference>
<evidence type="ECO:0000256" key="7">
    <source>
        <dbReference type="ARBA" id="ARBA00022475"/>
    </source>
</evidence>
<dbReference type="HAMAP" id="MF_00719">
    <property type="entry name" value="CobS"/>
    <property type="match status" value="1"/>
</dbReference>
<keyword evidence="9 19" id="KW-0808">Transferase</keyword>
<keyword evidence="12 19" id="KW-1133">Transmembrane helix</keyword>
<dbReference type="GO" id="GO:0009236">
    <property type="term" value="P:cobalamin biosynthetic process"/>
    <property type="evidence" value="ECO:0007669"/>
    <property type="project" value="UniProtKB-UniRule"/>
</dbReference>
<feature type="transmembrane region" description="Helical" evidence="19">
    <location>
        <begin position="110"/>
        <end position="129"/>
    </location>
</feature>
<evidence type="ECO:0000256" key="14">
    <source>
        <dbReference type="ARBA" id="ARBA00025228"/>
    </source>
</evidence>
<dbReference type="OrthoDB" id="9794626at2"/>
<keyword evidence="21" id="KW-1185">Reference proteome</keyword>